<dbReference type="EMBL" id="JANPWB010000006">
    <property type="protein sequence ID" value="KAJ1180256.1"/>
    <property type="molecule type" value="Genomic_DNA"/>
</dbReference>
<protein>
    <submittedName>
        <fullName evidence="1">Uncharacterized protein</fullName>
    </submittedName>
</protein>
<name>A0AAV7TUX7_PLEWA</name>
<dbReference type="AlphaFoldDB" id="A0AAV7TUX7"/>
<comment type="caution">
    <text evidence="1">The sequence shown here is derived from an EMBL/GenBank/DDBJ whole genome shotgun (WGS) entry which is preliminary data.</text>
</comment>
<organism evidence="1 2">
    <name type="scientific">Pleurodeles waltl</name>
    <name type="common">Iberian ribbed newt</name>
    <dbReference type="NCBI Taxonomy" id="8319"/>
    <lineage>
        <taxon>Eukaryota</taxon>
        <taxon>Metazoa</taxon>
        <taxon>Chordata</taxon>
        <taxon>Craniata</taxon>
        <taxon>Vertebrata</taxon>
        <taxon>Euteleostomi</taxon>
        <taxon>Amphibia</taxon>
        <taxon>Batrachia</taxon>
        <taxon>Caudata</taxon>
        <taxon>Salamandroidea</taxon>
        <taxon>Salamandridae</taxon>
        <taxon>Pleurodelinae</taxon>
        <taxon>Pleurodeles</taxon>
    </lineage>
</organism>
<dbReference type="Proteomes" id="UP001066276">
    <property type="component" value="Chromosome 3_2"/>
</dbReference>
<evidence type="ECO:0000313" key="2">
    <source>
        <dbReference type="Proteomes" id="UP001066276"/>
    </source>
</evidence>
<accession>A0AAV7TUX7</accession>
<keyword evidence="2" id="KW-1185">Reference proteome</keyword>
<proteinExistence type="predicted"/>
<reference evidence="1" key="1">
    <citation type="journal article" date="2022" name="bioRxiv">
        <title>Sequencing and chromosome-scale assembly of the giantPleurodeles waltlgenome.</title>
        <authorList>
            <person name="Brown T."/>
            <person name="Elewa A."/>
            <person name="Iarovenko S."/>
            <person name="Subramanian E."/>
            <person name="Araus A.J."/>
            <person name="Petzold A."/>
            <person name="Susuki M."/>
            <person name="Suzuki K.-i.T."/>
            <person name="Hayashi T."/>
            <person name="Toyoda A."/>
            <person name="Oliveira C."/>
            <person name="Osipova E."/>
            <person name="Leigh N.D."/>
            <person name="Simon A."/>
            <person name="Yun M.H."/>
        </authorList>
    </citation>
    <scope>NUCLEOTIDE SEQUENCE</scope>
    <source>
        <strain evidence="1">20211129_DDA</strain>
        <tissue evidence="1">Liver</tissue>
    </source>
</reference>
<sequence length="95" mass="10756">MFNASSCVFISNRIATIPWRAIAEHVYLQRQMPSNKPLLEGTEKRELTSARRRGLLIAWMTSYSIAWSRAIVTSSSTCRARRKISVEAGAWGKIL</sequence>
<evidence type="ECO:0000313" key="1">
    <source>
        <dbReference type="EMBL" id="KAJ1180256.1"/>
    </source>
</evidence>
<gene>
    <name evidence="1" type="ORF">NDU88_005478</name>
</gene>